<dbReference type="STRING" id="1514105.AOC36_02665"/>
<dbReference type="RefSeq" id="WP_067631088.1">
    <property type="nucleotide sequence ID" value="NZ_CP013213.1"/>
</dbReference>
<dbReference type="EMBL" id="CP013213">
    <property type="protein sequence ID" value="AMC92925.1"/>
    <property type="molecule type" value="Genomic_DNA"/>
</dbReference>
<dbReference type="InterPro" id="IPR011032">
    <property type="entry name" value="GroES-like_sf"/>
</dbReference>
<dbReference type="OrthoDB" id="9782155at2"/>
<gene>
    <name evidence="2" type="ORF">AOC36_02665</name>
</gene>
<dbReference type="SMART" id="SM00829">
    <property type="entry name" value="PKS_ER"/>
    <property type="match status" value="1"/>
</dbReference>
<dbReference type="SUPFAM" id="SSF50129">
    <property type="entry name" value="GroES-like"/>
    <property type="match status" value="1"/>
</dbReference>
<organism evidence="2 3">
    <name type="scientific">Erysipelothrix larvae</name>
    <dbReference type="NCBI Taxonomy" id="1514105"/>
    <lineage>
        <taxon>Bacteria</taxon>
        <taxon>Bacillati</taxon>
        <taxon>Bacillota</taxon>
        <taxon>Erysipelotrichia</taxon>
        <taxon>Erysipelotrichales</taxon>
        <taxon>Erysipelotrichaceae</taxon>
        <taxon>Erysipelothrix</taxon>
    </lineage>
</organism>
<dbReference type="NCBIfam" id="TIGR02823">
    <property type="entry name" value="oxido_YhdH"/>
    <property type="match status" value="1"/>
</dbReference>
<dbReference type="Proteomes" id="UP000063781">
    <property type="component" value="Chromosome"/>
</dbReference>
<sequence>MKPFKAYVVNKHDDSFTRSIQTVSLEDLSPGNVIIKTAYSSINYKDTLAVNPKGGVIRNYPMIPGIDASGIVVESTSDMFNPGDPVFVIGYEFGVSHTGAFSEYIRIPSTWVKHIPAPLSLKDIMKYGTAGLTAGLSVQALLDHGITPDHSNPILVTGATGGVGSIALSILSKLGFNVHALTRKKDTEASRLLSLGASQVYTLEEITHNNTKPLAKQTYHGIVDTVGGDIASALIPFLHYKGVMTLCGQVGGVQLNTTVFPLILRGITLAGIDAVYCDDTMRDLIWHKLAHEWRVVDTLISQEESFEDIDTPISKLVEGTHTGRTIVHF</sequence>
<dbReference type="PANTHER" id="PTHR43677:SF1">
    <property type="entry name" value="ACRYLYL-COA REDUCTASE ACUI-RELATED"/>
    <property type="match status" value="1"/>
</dbReference>
<dbReference type="AlphaFoldDB" id="A0A120JTH6"/>
<feature type="domain" description="Enoyl reductase (ER)" evidence="1">
    <location>
        <begin position="18"/>
        <end position="327"/>
    </location>
</feature>
<dbReference type="InterPro" id="IPR013149">
    <property type="entry name" value="ADH-like_C"/>
</dbReference>
<evidence type="ECO:0000259" key="1">
    <source>
        <dbReference type="SMART" id="SM00829"/>
    </source>
</evidence>
<dbReference type="PANTHER" id="PTHR43677">
    <property type="entry name" value="SHORT-CHAIN DEHYDROGENASE/REDUCTASE"/>
    <property type="match status" value="1"/>
</dbReference>
<accession>A0A120JTH6</accession>
<dbReference type="InterPro" id="IPR014188">
    <property type="entry name" value="Acrylyl-CoA_reductase_AcuI"/>
</dbReference>
<reference evidence="2 3" key="1">
    <citation type="submission" date="2015-10" db="EMBL/GenBank/DDBJ databases">
        <title>Erysipelothrix larvae sp. LV19 isolated from the larval gut of the rhinoceros beetle, Trypoxylus dichotomus.</title>
        <authorList>
            <person name="Lim S."/>
            <person name="Kim B.-C."/>
        </authorList>
    </citation>
    <scope>NUCLEOTIDE SEQUENCE [LARGE SCALE GENOMIC DNA]</scope>
    <source>
        <strain evidence="2 3">LV19</strain>
    </source>
</reference>
<dbReference type="CDD" id="cd05280">
    <property type="entry name" value="MDR_yhdh_yhfp"/>
    <property type="match status" value="1"/>
</dbReference>
<dbReference type="InterPro" id="IPR051397">
    <property type="entry name" value="Zn-ADH-like_protein"/>
</dbReference>
<dbReference type="InterPro" id="IPR036291">
    <property type="entry name" value="NAD(P)-bd_dom_sf"/>
</dbReference>
<proteinExistence type="predicted"/>
<dbReference type="Gene3D" id="3.40.50.720">
    <property type="entry name" value="NAD(P)-binding Rossmann-like Domain"/>
    <property type="match status" value="1"/>
</dbReference>
<dbReference type="SUPFAM" id="SSF51735">
    <property type="entry name" value="NAD(P)-binding Rossmann-fold domains"/>
    <property type="match status" value="1"/>
</dbReference>
<name>A0A120JTH6_9FIRM</name>
<dbReference type="Pfam" id="PF00107">
    <property type="entry name" value="ADH_zinc_N"/>
    <property type="match status" value="1"/>
</dbReference>
<dbReference type="Gene3D" id="3.90.180.10">
    <property type="entry name" value="Medium-chain alcohol dehydrogenases, catalytic domain"/>
    <property type="match status" value="1"/>
</dbReference>
<dbReference type="Pfam" id="PF08240">
    <property type="entry name" value="ADH_N"/>
    <property type="match status" value="1"/>
</dbReference>
<dbReference type="GO" id="GO:0043957">
    <property type="term" value="F:acryloyl-CoA reductase (NADPH) activity"/>
    <property type="evidence" value="ECO:0007669"/>
    <property type="project" value="TreeGrafter"/>
</dbReference>
<evidence type="ECO:0000313" key="3">
    <source>
        <dbReference type="Proteomes" id="UP000063781"/>
    </source>
</evidence>
<dbReference type="InterPro" id="IPR013154">
    <property type="entry name" value="ADH-like_N"/>
</dbReference>
<protein>
    <recommendedName>
        <fullName evidence="1">Enoyl reductase (ER) domain-containing protein</fullName>
    </recommendedName>
</protein>
<evidence type="ECO:0000313" key="2">
    <source>
        <dbReference type="EMBL" id="AMC92925.1"/>
    </source>
</evidence>
<dbReference type="InterPro" id="IPR020843">
    <property type="entry name" value="ER"/>
</dbReference>
<keyword evidence="3" id="KW-1185">Reference proteome</keyword>
<dbReference type="KEGG" id="erl:AOC36_02665"/>